<keyword evidence="2" id="KW-1185">Reference proteome</keyword>
<reference evidence="3" key="1">
    <citation type="submission" date="2017-02" db="UniProtKB">
        <authorList>
            <consortium name="WormBaseParasite"/>
        </authorList>
    </citation>
    <scope>IDENTIFICATION</scope>
</reference>
<dbReference type="EMBL" id="UXUI01013217">
    <property type="protein sequence ID" value="VDD97255.1"/>
    <property type="molecule type" value="Genomic_DNA"/>
</dbReference>
<sequence length="226" mass="25589">MYRLERDHLQLLCNKINCDHQCYLFHEPLRCSTSSSNSLIKDQLQLTGENNDICSVSESETNSCEINDNKKLTVESGRKSGCSPESTVTLDDIIEIVKQKFSTENDDGPKEIKDVVFWTVDEKTANDTDEMKDVKNPEEIPMSNFENELLDSDDDSFVVGEPPSIITEEDDIDLLISAAKSSGNVPYNVGMRQSDRLDATSLEMDHNRCEKQMNFQDVGHRNNLKT</sequence>
<evidence type="ECO:0000313" key="1">
    <source>
        <dbReference type="EMBL" id="VDD97255.1"/>
    </source>
</evidence>
<evidence type="ECO:0000313" key="3">
    <source>
        <dbReference type="WBParaSite" id="EVEC_0001283801-mRNA-1"/>
    </source>
</evidence>
<protein>
    <submittedName>
        <fullName evidence="1 3">Uncharacterized protein</fullName>
    </submittedName>
</protein>
<dbReference type="Proteomes" id="UP000274131">
    <property type="component" value="Unassembled WGS sequence"/>
</dbReference>
<name>A0A0N4VPB0_ENTVE</name>
<dbReference type="WBParaSite" id="EVEC_0001283801-mRNA-1">
    <property type="protein sequence ID" value="EVEC_0001283801-mRNA-1"/>
    <property type="gene ID" value="EVEC_0001283801"/>
</dbReference>
<dbReference type="AlphaFoldDB" id="A0A0N4VPB0"/>
<proteinExistence type="predicted"/>
<evidence type="ECO:0000313" key="2">
    <source>
        <dbReference type="Proteomes" id="UP000274131"/>
    </source>
</evidence>
<organism evidence="3">
    <name type="scientific">Enterobius vermicularis</name>
    <name type="common">Human pinworm</name>
    <dbReference type="NCBI Taxonomy" id="51028"/>
    <lineage>
        <taxon>Eukaryota</taxon>
        <taxon>Metazoa</taxon>
        <taxon>Ecdysozoa</taxon>
        <taxon>Nematoda</taxon>
        <taxon>Chromadorea</taxon>
        <taxon>Rhabditida</taxon>
        <taxon>Spirurina</taxon>
        <taxon>Oxyuridomorpha</taxon>
        <taxon>Oxyuroidea</taxon>
        <taxon>Oxyuridae</taxon>
        <taxon>Enterobius</taxon>
    </lineage>
</organism>
<reference evidence="1 2" key="2">
    <citation type="submission" date="2018-10" db="EMBL/GenBank/DDBJ databases">
        <authorList>
            <consortium name="Pathogen Informatics"/>
        </authorList>
    </citation>
    <scope>NUCLEOTIDE SEQUENCE [LARGE SCALE GENOMIC DNA]</scope>
</reference>
<gene>
    <name evidence="1" type="ORF">EVEC_LOCUS12006</name>
</gene>
<accession>A0A0N4VPB0</accession>